<protein>
    <submittedName>
        <fullName evidence="1">Uncharacterized protein</fullName>
    </submittedName>
</protein>
<comment type="caution">
    <text evidence="1">The sequence shown here is derived from an EMBL/GenBank/DDBJ whole genome shotgun (WGS) entry which is preliminary data.</text>
</comment>
<dbReference type="Proteomes" id="UP000315289">
    <property type="component" value="Unassembled WGS sequence"/>
</dbReference>
<dbReference type="AlphaFoldDB" id="A0A557SZ73"/>
<evidence type="ECO:0000313" key="2">
    <source>
        <dbReference type="Proteomes" id="UP000315289"/>
    </source>
</evidence>
<keyword evidence="2" id="KW-1185">Reference proteome</keyword>
<evidence type="ECO:0000313" key="1">
    <source>
        <dbReference type="EMBL" id="TVP41904.1"/>
    </source>
</evidence>
<gene>
    <name evidence="1" type="ORF">NARC_10310</name>
</gene>
<reference evidence="1 2" key="1">
    <citation type="journal article" date="2019" name="Front. Microbiol.">
        <title>Ammonia Oxidation by the Arctic Terrestrial Thaumarchaeote Candidatus Nitrosocosmicus arcticus Is Stimulated by Increasing Temperatures.</title>
        <authorList>
            <person name="Alves R.J.E."/>
            <person name="Kerou M."/>
            <person name="Zappe A."/>
            <person name="Bittner R."/>
            <person name="Abby S.S."/>
            <person name="Schmidt H.A."/>
            <person name="Pfeifer K."/>
            <person name="Schleper C."/>
        </authorList>
    </citation>
    <scope>NUCLEOTIDE SEQUENCE [LARGE SCALE GENOMIC DNA]</scope>
    <source>
        <strain evidence="1 2">Kfb</strain>
    </source>
</reference>
<organism evidence="1 2">
    <name type="scientific">Candidatus Nitrosocosmicus arcticus</name>
    <dbReference type="NCBI Taxonomy" id="2035267"/>
    <lineage>
        <taxon>Archaea</taxon>
        <taxon>Nitrososphaerota</taxon>
        <taxon>Nitrososphaeria</taxon>
        <taxon>Nitrososphaerales</taxon>
        <taxon>Nitrososphaeraceae</taxon>
        <taxon>Candidatus Nitrosocosmicus</taxon>
    </lineage>
</organism>
<name>A0A557SZ73_9ARCH</name>
<accession>A0A557SZ73</accession>
<sequence length="41" mass="4697">MLPTKMKEELPQEALNSTSIDDKDILVMPFKLSQLHTVLIQ</sequence>
<proteinExistence type="predicted"/>
<dbReference type="EMBL" id="VOAH01000001">
    <property type="protein sequence ID" value="TVP41904.1"/>
    <property type="molecule type" value="Genomic_DNA"/>
</dbReference>